<dbReference type="SUPFAM" id="SSF51197">
    <property type="entry name" value="Clavaminate synthase-like"/>
    <property type="match status" value="1"/>
</dbReference>
<accession>W2SDK8</accession>
<dbReference type="InterPro" id="IPR037151">
    <property type="entry name" value="AlkB-like_sf"/>
</dbReference>
<evidence type="ECO:0000313" key="5">
    <source>
        <dbReference type="Proteomes" id="UP000030752"/>
    </source>
</evidence>
<organism evidence="4 5">
    <name type="scientific">Cyphellophora europaea (strain CBS 101466)</name>
    <name type="common">Phialophora europaea</name>
    <dbReference type="NCBI Taxonomy" id="1220924"/>
    <lineage>
        <taxon>Eukaryota</taxon>
        <taxon>Fungi</taxon>
        <taxon>Dikarya</taxon>
        <taxon>Ascomycota</taxon>
        <taxon>Pezizomycotina</taxon>
        <taxon>Eurotiomycetes</taxon>
        <taxon>Chaetothyriomycetidae</taxon>
        <taxon>Chaetothyriales</taxon>
        <taxon>Cyphellophoraceae</taxon>
        <taxon>Cyphellophora</taxon>
    </lineage>
</organism>
<dbReference type="PANTHER" id="PTHR31573:SF4">
    <property type="entry name" value="FE2OG DIOXYGENASE DOMAIN-CONTAINING PROTEIN"/>
    <property type="match status" value="1"/>
</dbReference>
<dbReference type="HOGENOM" id="CLU_290024_0_0_1"/>
<dbReference type="InterPro" id="IPR005123">
    <property type="entry name" value="Oxoglu/Fe-dep_dioxygenase_dom"/>
</dbReference>
<feature type="region of interest" description="Disordered" evidence="2">
    <location>
        <begin position="842"/>
        <end position="875"/>
    </location>
</feature>
<dbReference type="RefSeq" id="XP_008711422.1">
    <property type="nucleotide sequence ID" value="XM_008713200.1"/>
</dbReference>
<feature type="compositionally biased region" description="Basic residues" evidence="2">
    <location>
        <begin position="925"/>
        <end position="936"/>
    </location>
</feature>
<dbReference type="eggNOG" id="ENOG502RXDU">
    <property type="taxonomic scope" value="Eukaryota"/>
</dbReference>
<protein>
    <recommendedName>
        <fullName evidence="3">Fe2OG dioxygenase domain-containing protein</fullName>
    </recommendedName>
</protein>
<dbReference type="AlphaFoldDB" id="W2SDK8"/>
<reference evidence="4 5" key="1">
    <citation type="submission" date="2013-03" db="EMBL/GenBank/DDBJ databases">
        <title>The Genome Sequence of Phialophora europaea CBS 101466.</title>
        <authorList>
            <consortium name="The Broad Institute Genomics Platform"/>
            <person name="Cuomo C."/>
            <person name="de Hoog S."/>
            <person name="Gorbushina A."/>
            <person name="Walker B."/>
            <person name="Young S.K."/>
            <person name="Zeng Q."/>
            <person name="Gargeya S."/>
            <person name="Fitzgerald M."/>
            <person name="Haas B."/>
            <person name="Abouelleil A."/>
            <person name="Allen A.W."/>
            <person name="Alvarado L."/>
            <person name="Arachchi H.M."/>
            <person name="Berlin A.M."/>
            <person name="Chapman S.B."/>
            <person name="Gainer-Dewar J."/>
            <person name="Goldberg J."/>
            <person name="Griggs A."/>
            <person name="Gujja S."/>
            <person name="Hansen M."/>
            <person name="Howarth C."/>
            <person name="Imamovic A."/>
            <person name="Ireland A."/>
            <person name="Larimer J."/>
            <person name="McCowan C."/>
            <person name="Murphy C."/>
            <person name="Pearson M."/>
            <person name="Poon T.W."/>
            <person name="Priest M."/>
            <person name="Roberts A."/>
            <person name="Saif S."/>
            <person name="Shea T."/>
            <person name="Sisk P."/>
            <person name="Sykes S."/>
            <person name="Wortman J."/>
            <person name="Nusbaum C."/>
            <person name="Birren B."/>
        </authorList>
    </citation>
    <scope>NUCLEOTIDE SEQUENCE [LARGE SCALE GENOMIC DNA]</scope>
    <source>
        <strain evidence="4 5">CBS 101466</strain>
    </source>
</reference>
<evidence type="ECO:0000256" key="2">
    <source>
        <dbReference type="SAM" id="MobiDB-lite"/>
    </source>
</evidence>
<dbReference type="InterPro" id="IPR032852">
    <property type="entry name" value="ALKBH2"/>
</dbReference>
<keyword evidence="5" id="KW-1185">Reference proteome</keyword>
<dbReference type="VEuPathDB" id="FungiDB:HMPREF1541_00897"/>
<evidence type="ECO:0000259" key="3">
    <source>
        <dbReference type="PROSITE" id="PS51471"/>
    </source>
</evidence>
<name>W2SDK8_CYPE1</name>
<dbReference type="Gene3D" id="2.60.120.590">
    <property type="entry name" value="Alpha-ketoglutarate-dependent dioxygenase AlkB-like"/>
    <property type="match status" value="1"/>
</dbReference>
<sequence length="1056" mass="117421">MAPRLLNTIEASSSTPATHAVPFTTSAAGAAALSPSPFADEEIISGLASSLTSATNQPSFDPATYLAAYSRTLEHGKIVLQARKQPRTGRAPLPPVWTPHREWLAEGLEYVSAAVARRKIRMGDTISENGLVVSLVLDRESGERGYLDGEVLVAEVGDWQGAGAAWERTQIRNGSVVVVVGRGWVGDRDGLGEELVPWPDGAGEKGFVVLENFRVVEIWEERRKGRGESVGMVKLQKAVLGEESWWMVGREGGERVMDMSERRFWGDEWDVEKRLKCTACGLGMPRMYKECWICVNSSCGKFWREGITEGRGTKGLTAAAIPDRLRWHNEFLMARTMFDQHMKPSWELKPDIVQALSPPWEPVEDYNVSALGTMRMRSLWRGGVCPGCNNIVPTIEWCVWRCQNQRCSERWRLRVDIGPMPLQAAVPRMFTSWLGHPNLEPEWPEELGCRVRRMYHPTFMVDVWEIVDNIPWPASLRVITPTAPFNQKPGGADEIWKVLLSDTRSVHESGRSSHHGSLAPKLVLNRSNQYPKLDGHFHCTFGAEYGFDNSGSNSDTKAVPLASASTSIWQAKNVLDHMCQEVMEGYDIDPSNSVQVHGYMDGMNLGWHTDGEQDIGNSVATLSVGGDAELVVRTKRDDEDMDYILGLADKEARANARVRIPLIHGSIVVMYGPFHHHFEHKVECKGPLRFAITTRHIKQLERAVLLEEMPPTKLSRRFNGQLFAESDDEEPPQPTRSARPSRPICRQPTLKRARVMGRSPSPPARRLRRTSPSQTQGPEEFKSAGWTQAQKDQIMRWHDGGMPYKQMAKEIERLWGEGKVKDSLLRMVVHREVKRQEYKRRVLGGDDNEDDIDRESSLAPSDSASAAAGAHGDASKWTQGEIDYLLARRHEDPPMPYKEISANMKKDIGKIRSDKACREQMTTLNRKKKGVARNRAKGQDPTAEVGTPVHGPTSPLAQQMATADNDEDAEMSEVEDAPAPLLEQAQRRASRAGRAVGGVGTPVVRPGGEARMSRSGRGNRAGAAGRQGSGETMEGITFGPIAVESPSTRMRTRSKG</sequence>
<evidence type="ECO:0000256" key="1">
    <source>
        <dbReference type="PIRSR" id="PIRSR632852-1"/>
    </source>
</evidence>
<feature type="compositionally biased region" description="Low complexity" evidence="2">
    <location>
        <begin position="857"/>
        <end position="872"/>
    </location>
</feature>
<gene>
    <name evidence="4" type="ORF">HMPREF1541_00897</name>
</gene>
<dbReference type="GO" id="GO:0051747">
    <property type="term" value="F:cytosine C-5 DNA demethylase activity"/>
    <property type="evidence" value="ECO:0007669"/>
    <property type="project" value="TreeGrafter"/>
</dbReference>
<feature type="region of interest" description="Disordered" evidence="2">
    <location>
        <begin position="723"/>
        <end position="790"/>
    </location>
</feature>
<feature type="binding site" evidence="1">
    <location>
        <position position="680"/>
    </location>
    <ligand>
        <name>2-oxoglutarate</name>
        <dbReference type="ChEBI" id="CHEBI:16810"/>
    </ligand>
</feature>
<dbReference type="InParanoid" id="W2SDK8"/>
<dbReference type="EMBL" id="KB822711">
    <property type="protein sequence ID" value="ETN46710.1"/>
    <property type="molecule type" value="Genomic_DNA"/>
</dbReference>
<feature type="binding site" evidence="1">
    <location>
        <position position="599"/>
    </location>
    <ligand>
        <name>2-oxoglutarate</name>
        <dbReference type="ChEBI" id="CHEBI:16810"/>
    </ligand>
</feature>
<dbReference type="GO" id="GO:0006307">
    <property type="term" value="P:DNA alkylation repair"/>
    <property type="evidence" value="ECO:0007669"/>
    <property type="project" value="TreeGrafter"/>
</dbReference>
<dbReference type="GO" id="GO:0008198">
    <property type="term" value="F:ferrous iron binding"/>
    <property type="evidence" value="ECO:0007669"/>
    <property type="project" value="TreeGrafter"/>
</dbReference>
<evidence type="ECO:0000313" key="4">
    <source>
        <dbReference type="EMBL" id="ETN46710.1"/>
    </source>
</evidence>
<dbReference type="PANTHER" id="PTHR31573">
    <property type="entry name" value="ALPHA-KETOGLUTARATE-DEPENDENT DIOXYGENASE ALKB HOMOLOG 2"/>
    <property type="match status" value="1"/>
</dbReference>
<feature type="domain" description="Fe2OG dioxygenase" evidence="3">
    <location>
        <begin position="590"/>
        <end position="698"/>
    </location>
</feature>
<dbReference type="STRING" id="1220924.W2SDK8"/>
<feature type="binding site" evidence="1">
    <location>
        <position position="608"/>
    </location>
    <ligand>
        <name>2-oxoglutarate</name>
        <dbReference type="ChEBI" id="CHEBI:16810"/>
    </ligand>
</feature>
<feature type="compositionally biased region" description="Acidic residues" evidence="2">
    <location>
        <begin position="964"/>
        <end position="976"/>
    </location>
</feature>
<feature type="compositionally biased region" description="Low complexity" evidence="2">
    <location>
        <begin position="1013"/>
        <end position="1030"/>
    </location>
</feature>
<dbReference type="Proteomes" id="UP000030752">
    <property type="component" value="Unassembled WGS sequence"/>
</dbReference>
<dbReference type="PROSITE" id="PS51471">
    <property type="entry name" value="FE2OG_OXY"/>
    <property type="match status" value="1"/>
</dbReference>
<dbReference type="InterPro" id="IPR027450">
    <property type="entry name" value="AlkB-like"/>
</dbReference>
<dbReference type="GeneID" id="19968236"/>
<dbReference type="GO" id="GO:0035516">
    <property type="term" value="F:broad specificity oxidative DNA demethylase activity"/>
    <property type="evidence" value="ECO:0007669"/>
    <property type="project" value="TreeGrafter"/>
</dbReference>
<dbReference type="Pfam" id="PF13532">
    <property type="entry name" value="2OG-FeII_Oxy_2"/>
    <property type="match status" value="1"/>
</dbReference>
<feature type="region of interest" description="Disordered" evidence="2">
    <location>
        <begin position="912"/>
        <end position="1056"/>
    </location>
</feature>
<proteinExistence type="predicted"/>
<dbReference type="OrthoDB" id="2163491at2759"/>